<evidence type="ECO:0000256" key="6">
    <source>
        <dbReference type="ARBA" id="ARBA00023136"/>
    </source>
</evidence>
<organism evidence="11 12">
    <name type="scientific">Halospina denitrificans</name>
    <dbReference type="NCBI Taxonomy" id="332522"/>
    <lineage>
        <taxon>Bacteria</taxon>
        <taxon>Pseudomonadati</taxon>
        <taxon>Pseudomonadota</taxon>
        <taxon>Gammaproteobacteria</taxon>
        <taxon>Halospina</taxon>
    </lineage>
</organism>
<keyword evidence="6 8" id="KW-0472">Membrane</keyword>
<dbReference type="GO" id="GO:0043165">
    <property type="term" value="P:Gram-negative-bacterium-type cell outer membrane assembly"/>
    <property type="evidence" value="ECO:0007669"/>
    <property type="project" value="UniProtKB-UniRule"/>
</dbReference>
<accession>A0A4R7JXI3</accession>
<dbReference type="InterPro" id="IPR010827">
    <property type="entry name" value="BamA/TamA_POTRA"/>
</dbReference>
<protein>
    <recommendedName>
        <fullName evidence="8 9">Outer membrane protein assembly factor BamA</fullName>
    </recommendedName>
</protein>
<dbReference type="Proteomes" id="UP000295830">
    <property type="component" value="Unassembled WGS sequence"/>
</dbReference>
<dbReference type="PANTHER" id="PTHR12815:SF23">
    <property type="entry name" value="OUTER MEMBRANE PROTEIN ASSEMBLY FACTOR BAMA"/>
    <property type="match status" value="1"/>
</dbReference>
<evidence type="ECO:0000256" key="1">
    <source>
        <dbReference type="ARBA" id="ARBA00004370"/>
    </source>
</evidence>
<feature type="domain" description="POTRA" evidence="10">
    <location>
        <begin position="26"/>
        <end position="93"/>
    </location>
</feature>
<keyword evidence="5 8" id="KW-0677">Repeat</keyword>
<dbReference type="InterPro" id="IPR000184">
    <property type="entry name" value="Bac_surfAg_D15"/>
</dbReference>
<feature type="domain" description="POTRA" evidence="10">
    <location>
        <begin position="94"/>
        <end position="174"/>
    </location>
</feature>
<comment type="subcellular location">
    <subcellularLocation>
        <location evidence="8">Cell outer membrane</location>
    </subcellularLocation>
    <subcellularLocation>
        <location evidence="1">Membrane</location>
    </subcellularLocation>
</comment>
<evidence type="ECO:0000256" key="8">
    <source>
        <dbReference type="HAMAP-Rule" id="MF_01430"/>
    </source>
</evidence>
<evidence type="ECO:0000259" key="10">
    <source>
        <dbReference type="PROSITE" id="PS51779"/>
    </source>
</evidence>
<feature type="signal peptide" evidence="8">
    <location>
        <begin position="1"/>
        <end position="22"/>
    </location>
</feature>
<evidence type="ECO:0000256" key="5">
    <source>
        <dbReference type="ARBA" id="ARBA00022737"/>
    </source>
</evidence>
<keyword evidence="7 8" id="KW-0998">Cell outer membrane</keyword>
<dbReference type="InterPro" id="IPR023707">
    <property type="entry name" value="OM_assembly_BamA"/>
</dbReference>
<keyword evidence="4 8" id="KW-0732">Signal</keyword>
<dbReference type="InterPro" id="IPR039910">
    <property type="entry name" value="D15-like"/>
</dbReference>
<evidence type="ECO:0000256" key="2">
    <source>
        <dbReference type="ARBA" id="ARBA00022452"/>
    </source>
</evidence>
<dbReference type="PIRSF" id="PIRSF006076">
    <property type="entry name" value="OM_assembly_OMP85"/>
    <property type="match status" value="1"/>
</dbReference>
<dbReference type="PANTHER" id="PTHR12815">
    <property type="entry name" value="SORTING AND ASSEMBLY MACHINERY SAMM50 PROTEIN FAMILY MEMBER"/>
    <property type="match status" value="1"/>
</dbReference>
<gene>
    <name evidence="8" type="primary">bamA</name>
    <name evidence="11" type="ORF">DES49_1003</name>
</gene>
<keyword evidence="12" id="KW-1185">Reference proteome</keyword>
<comment type="similarity">
    <text evidence="8">Belongs to the BamA family.</text>
</comment>
<proteinExistence type="inferred from homology"/>
<dbReference type="InterPro" id="IPR034746">
    <property type="entry name" value="POTRA"/>
</dbReference>
<comment type="function">
    <text evidence="8">Part of the outer membrane protein assembly complex, which is involved in assembly and insertion of beta-barrel proteins into the outer membrane.</text>
</comment>
<feature type="domain" description="POTRA" evidence="10">
    <location>
        <begin position="268"/>
        <end position="345"/>
    </location>
</feature>
<dbReference type="PROSITE" id="PS51779">
    <property type="entry name" value="POTRA"/>
    <property type="match status" value="5"/>
</dbReference>
<dbReference type="GO" id="GO:0051205">
    <property type="term" value="P:protein insertion into membrane"/>
    <property type="evidence" value="ECO:0007669"/>
    <property type="project" value="UniProtKB-UniRule"/>
</dbReference>
<sequence length="772" mass="85695" precursor="true">MKGFLRNVLPAMVLALWVPTAAPESFTVSDIEVEGLQRVSAGNVFGALPVEIGDRVNNNLLSESIRTLFRTGLFSDVSLARDGDILIVEVEERPSISDIEVEGNENIETEQLMEGMRQAGVEEGQIFQRATLERLELEILRSYVAQGRYNADVQAEVEELPRNRVAINFNINEGDVAAIQHINIIGNEEYSDSDLISRMALRETGWWSSITNKDKYAREKLSGDLETLRSHYLNNGFVDFTVESSNVSLAPDKQKVFVTLAIDEGPQYSVREVKLEGNLIVPKEELEKLIVLEQGETFSQQRMTMTSNLITRRLGREGYSFANVEGVPQVHEDGTTTVVFEVQPGKRTYVRRIHFRGNTATHDEVLRQEMRQMEGGVASSDRIESSRTQLERTGFFQQVNVDTSPVAGTDDQVDVTYTVEEQPTGSLSANIGFSQVSGLIFGADISEKNFFGTGRRASFGVNSSQSVNSANISYTNPFYTVDGVSRGFSLQARETDFEEEDISSFVLDTITARMTFGYPISNNTRLNFGPGYSYNRVKAGRFPAVEISNFIDEEGDSQSAFLLSGSIVRNTHNRGRMPTSGSRNSLSIESAVPGSALTYFKIRHKTDSFFPIDSRHRWVGRLRTEVGYSDGYGDVNATPFYEHFFAGGYGSVRGYEANSLGNESTPADDAMFQRERPFGGNVLVETSAQLIFPVPFAADSRSMRTAVFVDGGNVFDTTRGFDPAADEIRYAAGISFEWITAIGPLGFSLAEPLNSQAEDDTRRFQFSLGQQF</sequence>
<evidence type="ECO:0000256" key="7">
    <source>
        <dbReference type="ARBA" id="ARBA00023237"/>
    </source>
</evidence>
<evidence type="ECO:0000256" key="4">
    <source>
        <dbReference type="ARBA" id="ARBA00022729"/>
    </source>
</evidence>
<comment type="subunit">
    <text evidence="8">Part of the Bam complex.</text>
</comment>
<evidence type="ECO:0000313" key="11">
    <source>
        <dbReference type="EMBL" id="TDT43190.1"/>
    </source>
</evidence>
<dbReference type="GO" id="GO:1990063">
    <property type="term" value="C:Bam protein complex"/>
    <property type="evidence" value="ECO:0007669"/>
    <property type="project" value="TreeGrafter"/>
</dbReference>
<dbReference type="AlphaFoldDB" id="A0A4R7JXI3"/>
<reference evidence="11 12" key="1">
    <citation type="submission" date="2019-03" db="EMBL/GenBank/DDBJ databases">
        <title>Genomic Encyclopedia of Type Strains, Phase IV (KMG-IV): sequencing the most valuable type-strain genomes for metagenomic binning, comparative biology and taxonomic classification.</title>
        <authorList>
            <person name="Goeker M."/>
        </authorList>
    </citation>
    <scope>NUCLEOTIDE SEQUENCE [LARGE SCALE GENOMIC DNA]</scope>
    <source>
        <strain evidence="11 12">DSM 15505</strain>
    </source>
</reference>
<feature type="chain" id="PRO_5021052259" description="Outer membrane protein assembly factor BamA" evidence="8">
    <location>
        <begin position="23"/>
        <end position="772"/>
    </location>
</feature>
<dbReference type="EMBL" id="SOAX01000002">
    <property type="protein sequence ID" value="TDT43190.1"/>
    <property type="molecule type" value="Genomic_DNA"/>
</dbReference>
<evidence type="ECO:0000256" key="9">
    <source>
        <dbReference type="NCBIfam" id="TIGR03303"/>
    </source>
</evidence>
<feature type="domain" description="POTRA" evidence="10">
    <location>
        <begin position="348"/>
        <end position="422"/>
    </location>
</feature>
<dbReference type="OrthoDB" id="9803054at2"/>
<evidence type="ECO:0000313" key="12">
    <source>
        <dbReference type="Proteomes" id="UP000295830"/>
    </source>
</evidence>
<keyword evidence="3 8" id="KW-0812">Transmembrane</keyword>
<dbReference type="Gene3D" id="2.40.160.50">
    <property type="entry name" value="membrane protein fhac: a member of the omp85/tpsb transporter family"/>
    <property type="match status" value="1"/>
</dbReference>
<comment type="caution">
    <text evidence="11">The sequence shown here is derived from an EMBL/GenBank/DDBJ whole genome shotgun (WGS) entry which is preliminary data.</text>
</comment>
<feature type="domain" description="POTRA" evidence="10">
    <location>
        <begin position="177"/>
        <end position="265"/>
    </location>
</feature>
<evidence type="ECO:0000256" key="3">
    <source>
        <dbReference type="ARBA" id="ARBA00022692"/>
    </source>
</evidence>
<dbReference type="Pfam" id="PF01103">
    <property type="entry name" value="Omp85"/>
    <property type="match status" value="1"/>
</dbReference>
<name>A0A4R7JXI3_9GAMM</name>
<dbReference type="Pfam" id="PF07244">
    <property type="entry name" value="POTRA"/>
    <property type="match status" value="4"/>
</dbReference>
<dbReference type="RefSeq" id="WP_133735276.1">
    <property type="nucleotide sequence ID" value="NZ_SOAX01000002.1"/>
</dbReference>
<dbReference type="NCBIfam" id="TIGR03303">
    <property type="entry name" value="OM_YaeT"/>
    <property type="match status" value="1"/>
</dbReference>
<dbReference type="Gene3D" id="3.10.20.310">
    <property type="entry name" value="membrane protein fhac"/>
    <property type="match status" value="5"/>
</dbReference>
<keyword evidence="2 8" id="KW-1134">Transmembrane beta strand</keyword>
<dbReference type="HAMAP" id="MF_01430">
    <property type="entry name" value="OM_assembly_BamA"/>
    <property type="match status" value="1"/>
</dbReference>